<evidence type="ECO:0000313" key="3">
    <source>
        <dbReference type="Proteomes" id="UP000324091"/>
    </source>
</evidence>
<evidence type="ECO:0000256" key="1">
    <source>
        <dbReference type="SAM" id="MobiDB-lite"/>
    </source>
</evidence>
<name>A0A5C6N0Q2_9TELE</name>
<proteinExistence type="predicted"/>
<feature type="region of interest" description="Disordered" evidence="1">
    <location>
        <begin position="1"/>
        <end position="82"/>
    </location>
</feature>
<feature type="compositionally biased region" description="Basic and acidic residues" evidence="1">
    <location>
        <begin position="11"/>
        <end position="22"/>
    </location>
</feature>
<sequence length="82" mass="8627">MARGAGGGKRAGPERKYQDSSREPAASSESWGAGPRHHLVSILPAPSDETRPASERQARWAGLFPKALGSSPQMSAVGDVEK</sequence>
<gene>
    <name evidence="2" type="ORF">D4764_05G0003780</name>
</gene>
<protein>
    <submittedName>
        <fullName evidence="2">Uncharacterized protein</fullName>
    </submittedName>
</protein>
<comment type="caution">
    <text evidence="2">The sequence shown here is derived from an EMBL/GenBank/DDBJ whole genome shotgun (WGS) entry which is preliminary data.</text>
</comment>
<feature type="compositionally biased region" description="Basic and acidic residues" evidence="1">
    <location>
        <begin position="48"/>
        <end position="58"/>
    </location>
</feature>
<evidence type="ECO:0000313" key="2">
    <source>
        <dbReference type="EMBL" id="TWW60288.1"/>
    </source>
</evidence>
<organism evidence="2 3">
    <name type="scientific">Takifugu flavidus</name>
    <name type="common">sansaifugu</name>
    <dbReference type="NCBI Taxonomy" id="433684"/>
    <lineage>
        <taxon>Eukaryota</taxon>
        <taxon>Metazoa</taxon>
        <taxon>Chordata</taxon>
        <taxon>Craniata</taxon>
        <taxon>Vertebrata</taxon>
        <taxon>Euteleostomi</taxon>
        <taxon>Actinopterygii</taxon>
        <taxon>Neopterygii</taxon>
        <taxon>Teleostei</taxon>
        <taxon>Neoteleostei</taxon>
        <taxon>Acanthomorphata</taxon>
        <taxon>Eupercaria</taxon>
        <taxon>Tetraodontiformes</taxon>
        <taxon>Tetradontoidea</taxon>
        <taxon>Tetraodontidae</taxon>
        <taxon>Takifugu</taxon>
    </lineage>
</organism>
<reference evidence="2 3" key="1">
    <citation type="submission" date="2019-04" db="EMBL/GenBank/DDBJ databases">
        <title>Chromosome genome assembly for Takifugu flavidus.</title>
        <authorList>
            <person name="Xiao S."/>
        </authorList>
    </citation>
    <scope>NUCLEOTIDE SEQUENCE [LARGE SCALE GENOMIC DNA]</scope>
    <source>
        <strain evidence="2">HTHZ2018</strain>
        <tissue evidence="2">Muscle</tissue>
    </source>
</reference>
<dbReference type="Proteomes" id="UP000324091">
    <property type="component" value="Chromosome 5"/>
</dbReference>
<dbReference type="EMBL" id="RHFK02000018">
    <property type="protein sequence ID" value="TWW60288.1"/>
    <property type="molecule type" value="Genomic_DNA"/>
</dbReference>
<keyword evidence="3" id="KW-1185">Reference proteome</keyword>
<accession>A0A5C6N0Q2</accession>
<feature type="compositionally biased region" description="Gly residues" evidence="1">
    <location>
        <begin position="1"/>
        <end position="10"/>
    </location>
</feature>
<dbReference type="AlphaFoldDB" id="A0A5C6N0Q2"/>